<evidence type="ECO:0000256" key="1">
    <source>
        <dbReference type="ARBA" id="ARBA00004889"/>
    </source>
</evidence>
<feature type="binding site" description="in other chain" evidence="6">
    <location>
        <begin position="121"/>
        <end position="129"/>
    </location>
    <ligand>
        <name>5-phospho-alpha-D-ribose 1-diphosphate</name>
        <dbReference type="ChEBI" id="CHEBI:58017"/>
        <note>ligand shared between dimeric partners</note>
    </ligand>
</feature>
<evidence type="ECO:0000256" key="2">
    <source>
        <dbReference type="ARBA" id="ARBA00011971"/>
    </source>
</evidence>
<feature type="binding site" evidence="6">
    <location>
        <position position="153"/>
    </location>
    <ligand>
        <name>orotate</name>
        <dbReference type="ChEBI" id="CHEBI:30839"/>
    </ligand>
</feature>
<evidence type="ECO:0000256" key="5">
    <source>
        <dbReference type="ARBA" id="ARBA00022975"/>
    </source>
</evidence>
<dbReference type="CDD" id="cd06223">
    <property type="entry name" value="PRTases_typeI"/>
    <property type="match status" value="1"/>
</dbReference>
<proteinExistence type="inferred from homology"/>
<dbReference type="InterPro" id="IPR023031">
    <property type="entry name" value="OPRT"/>
</dbReference>
<comment type="cofactor">
    <cofactor evidence="6">
        <name>Mg(2+)</name>
        <dbReference type="ChEBI" id="CHEBI:18420"/>
    </cofactor>
</comment>
<comment type="function">
    <text evidence="6">Catalyzes the transfer of a ribosyl phosphate group from 5-phosphoribose 1-diphosphate to orotate, leading to the formation of orotidine monophosphate (OMP).</text>
</comment>
<dbReference type="Pfam" id="PF00156">
    <property type="entry name" value="Pribosyltran"/>
    <property type="match status" value="1"/>
</dbReference>
<keyword evidence="5 6" id="KW-0665">Pyrimidine biosynthesis</keyword>
<keyword evidence="4 6" id="KW-0808">Transferase</keyword>
<dbReference type="GO" id="GO:0004588">
    <property type="term" value="F:orotate phosphoribosyltransferase activity"/>
    <property type="evidence" value="ECO:0007669"/>
    <property type="project" value="UniProtKB-UniRule"/>
</dbReference>
<accession>A0A0G0HXZ9</accession>
<evidence type="ECO:0000313" key="9">
    <source>
        <dbReference type="Proteomes" id="UP000034430"/>
    </source>
</evidence>
<dbReference type="HAMAP" id="MF_01208">
    <property type="entry name" value="PyrE"/>
    <property type="match status" value="1"/>
</dbReference>
<evidence type="ECO:0000256" key="3">
    <source>
        <dbReference type="ARBA" id="ARBA00022676"/>
    </source>
</evidence>
<dbReference type="UniPathway" id="UPA00070">
    <property type="reaction ID" value="UER00119"/>
</dbReference>
<comment type="subunit">
    <text evidence="6">Homodimer.</text>
</comment>
<organism evidence="8 9">
    <name type="scientific">Candidatus Yanofskybacteria bacterium GW2011_GWC2_37_9</name>
    <dbReference type="NCBI Taxonomy" id="1619028"/>
    <lineage>
        <taxon>Bacteria</taxon>
        <taxon>Candidatus Yanofskyibacteriota</taxon>
    </lineage>
</organism>
<evidence type="ECO:0000256" key="4">
    <source>
        <dbReference type="ARBA" id="ARBA00022679"/>
    </source>
</evidence>
<dbReference type="GO" id="GO:0000287">
    <property type="term" value="F:magnesium ion binding"/>
    <property type="evidence" value="ECO:0007669"/>
    <property type="project" value="UniProtKB-UniRule"/>
</dbReference>
<reference evidence="8 9" key="1">
    <citation type="journal article" date="2015" name="Nature">
        <title>rRNA introns, odd ribosomes, and small enigmatic genomes across a large radiation of phyla.</title>
        <authorList>
            <person name="Brown C.T."/>
            <person name="Hug L.A."/>
            <person name="Thomas B.C."/>
            <person name="Sharon I."/>
            <person name="Castelle C.J."/>
            <person name="Singh A."/>
            <person name="Wilkins M.J."/>
            <person name="Williams K.H."/>
            <person name="Banfield J.F."/>
        </authorList>
    </citation>
    <scope>NUCLEOTIDE SEQUENCE [LARGE SCALE GENOMIC DNA]</scope>
</reference>
<dbReference type="PANTHER" id="PTHR19278">
    <property type="entry name" value="OROTATE PHOSPHORIBOSYLTRANSFERASE"/>
    <property type="match status" value="1"/>
</dbReference>
<comment type="similarity">
    <text evidence="6">Belongs to the purine/pyrimidine phosphoribosyltransferase family. PyrE subfamily.</text>
</comment>
<dbReference type="AlphaFoldDB" id="A0A0G0HXZ9"/>
<dbReference type="InterPro" id="IPR000836">
    <property type="entry name" value="PRTase_dom"/>
</dbReference>
<name>A0A0G0HXZ9_9BACT</name>
<feature type="domain" description="Phosphoribosyltransferase" evidence="7">
    <location>
        <begin position="43"/>
        <end position="153"/>
    </location>
</feature>
<dbReference type="Proteomes" id="UP000034430">
    <property type="component" value="Unassembled WGS sequence"/>
</dbReference>
<comment type="caution">
    <text evidence="8">The sequence shown here is derived from an EMBL/GenBank/DDBJ whole genome shotgun (WGS) entry which is preliminary data.</text>
</comment>
<comment type="catalytic activity">
    <reaction evidence="6">
        <text>orotidine 5'-phosphate + diphosphate = orotate + 5-phospho-alpha-D-ribose 1-diphosphate</text>
        <dbReference type="Rhea" id="RHEA:10380"/>
        <dbReference type="ChEBI" id="CHEBI:30839"/>
        <dbReference type="ChEBI" id="CHEBI:33019"/>
        <dbReference type="ChEBI" id="CHEBI:57538"/>
        <dbReference type="ChEBI" id="CHEBI:58017"/>
        <dbReference type="EC" id="2.4.2.10"/>
    </reaction>
</comment>
<dbReference type="InterPro" id="IPR029057">
    <property type="entry name" value="PRTase-like"/>
</dbReference>
<gene>
    <name evidence="6" type="primary">pyrE</name>
    <name evidence="8" type="ORF">US65_C0017G0007</name>
</gene>
<comment type="pathway">
    <text evidence="1 6">Pyrimidine metabolism; UMP biosynthesis via de novo pathway; UMP from orotate: step 1/2.</text>
</comment>
<dbReference type="Gene3D" id="3.40.50.2020">
    <property type="match status" value="1"/>
</dbReference>
<keyword evidence="3 6" id="KW-0328">Glycosyltransferase</keyword>
<feature type="binding site" evidence="6">
    <location>
        <position position="125"/>
    </location>
    <ligand>
        <name>orotate</name>
        <dbReference type="ChEBI" id="CHEBI:30839"/>
    </ligand>
</feature>
<evidence type="ECO:0000256" key="6">
    <source>
        <dbReference type="HAMAP-Rule" id="MF_01208"/>
    </source>
</evidence>
<evidence type="ECO:0000259" key="7">
    <source>
        <dbReference type="Pfam" id="PF00156"/>
    </source>
</evidence>
<evidence type="ECO:0000313" key="8">
    <source>
        <dbReference type="EMBL" id="KKQ47102.1"/>
    </source>
</evidence>
<keyword evidence="6" id="KW-0460">Magnesium</keyword>
<sequence length="210" mass="23255">MKNIIAILKSTGAIIENSHLVGTSGRHMPSYINKDALLPYTKYVSEIGKLFALKFKNKNIEVVVSPAVAGIPFSQWTAYHLSKISNREILSAFTEKTPENEQVFKRGYDALVRGKRVLVVEDSTTTGSSVKKVIDSVKKAGGKIIAVSVMINRDPKLVNSKTIGAPFFSLEIFKIPSYDEKKCPLCKAGIPINTKFGHGKKFLERNKLKK</sequence>
<protein>
    <recommendedName>
        <fullName evidence="2 6">Orotate phosphoribosyltransferase</fullName>
        <shortName evidence="6">OPRT</shortName>
        <shortName evidence="6">OPRTase</shortName>
        <ecNumber evidence="2 6">2.4.2.10</ecNumber>
    </recommendedName>
</protein>
<comment type="caution">
    <text evidence="6">Lacks conserved residue(s) required for the propagation of feature annotation.</text>
</comment>
<feature type="binding site" description="in other chain" evidence="6">
    <location>
        <position position="96"/>
    </location>
    <ligand>
        <name>5-phospho-alpha-D-ribose 1-diphosphate</name>
        <dbReference type="ChEBI" id="CHEBI:58017"/>
        <note>ligand shared between dimeric partners</note>
    </ligand>
</feature>
<dbReference type="EC" id="2.4.2.10" evidence="2 6"/>
<dbReference type="PANTHER" id="PTHR19278:SF9">
    <property type="entry name" value="URIDINE 5'-MONOPHOSPHATE SYNTHASE"/>
    <property type="match status" value="1"/>
</dbReference>
<dbReference type="GO" id="GO:0044205">
    <property type="term" value="P:'de novo' UMP biosynthetic process"/>
    <property type="evidence" value="ECO:0007669"/>
    <property type="project" value="UniProtKB-UniRule"/>
</dbReference>
<dbReference type="EMBL" id="LBTU01000017">
    <property type="protein sequence ID" value="KKQ47102.1"/>
    <property type="molecule type" value="Genomic_DNA"/>
</dbReference>
<dbReference type="GO" id="GO:0019856">
    <property type="term" value="P:pyrimidine nucleobase biosynthetic process"/>
    <property type="evidence" value="ECO:0007669"/>
    <property type="project" value="TreeGrafter"/>
</dbReference>
<dbReference type="SUPFAM" id="SSF53271">
    <property type="entry name" value="PRTase-like"/>
    <property type="match status" value="1"/>
</dbReference>